<dbReference type="AlphaFoldDB" id="A0A9X0CLW2"/>
<comment type="caution">
    <text evidence="3">The sequence shown here is derived from an EMBL/GenBank/DDBJ whole genome shotgun (WGS) entry which is preliminary data.</text>
</comment>
<keyword evidence="4" id="KW-1185">Reference proteome</keyword>
<feature type="transmembrane region" description="Helical" evidence="1">
    <location>
        <begin position="199"/>
        <end position="218"/>
    </location>
</feature>
<reference evidence="3" key="1">
    <citation type="submission" date="2023-01" db="EMBL/GenBank/DDBJ databases">
        <title>Genome assembly of the deep-sea coral Lophelia pertusa.</title>
        <authorList>
            <person name="Herrera S."/>
            <person name="Cordes E."/>
        </authorList>
    </citation>
    <scope>NUCLEOTIDE SEQUENCE</scope>
    <source>
        <strain evidence="3">USNM1676648</strain>
        <tissue evidence="3">Polyp</tissue>
    </source>
</reference>
<dbReference type="Gene3D" id="1.10.287.70">
    <property type="match status" value="1"/>
</dbReference>
<keyword evidence="1" id="KW-0472">Membrane</keyword>
<accession>A0A9X0CLW2</accession>
<proteinExistence type="predicted"/>
<name>A0A9X0CLW2_9CNID</name>
<gene>
    <name evidence="3" type="ORF">OS493_009595</name>
</gene>
<organism evidence="3 4">
    <name type="scientific">Desmophyllum pertusum</name>
    <dbReference type="NCBI Taxonomy" id="174260"/>
    <lineage>
        <taxon>Eukaryota</taxon>
        <taxon>Metazoa</taxon>
        <taxon>Cnidaria</taxon>
        <taxon>Anthozoa</taxon>
        <taxon>Hexacorallia</taxon>
        <taxon>Scleractinia</taxon>
        <taxon>Caryophylliina</taxon>
        <taxon>Caryophylliidae</taxon>
        <taxon>Desmophyllum</taxon>
    </lineage>
</organism>
<dbReference type="SUPFAM" id="SSF81324">
    <property type="entry name" value="Voltage-gated potassium channels"/>
    <property type="match status" value="1"/>
</dbReference>
<feature type="transmembrane region" description="Helical" evidence="1">
    <location>
        <begin position="22"/>
        <end position="50"/>
    </location>
</feature>
<dbReference type="Proteomes" id="UP001163046">
    <property type="component" value="Unassembled WGS sequence"/>
</dbReference>
<feature type="domain" description="Potassium channel" evidence="2">
    <location>
        <begin position="14"/>
        <end position="51"/>
    </location>
</feature>
<keyword evidence="1" id="KW-0812">Transmembrane</keyword>
<evidence type="ECO:0000313" key="3">
    <source>
        <dbReference type="EMBL" id="KAJ7363441.1"/>
    </source>
</evidence>
<evidence type="ECO:0000313" key="4">
    <source>
        <dbReference type="Proteomes" id="UP001163046"/>
    </source>
</evidence>
<dbReference type="Pfam" id="PF07885">
    <property type="entry name" value="Ion_trans_2"/>
    <property type="match status" value="1"/>
</dbReference>
<keyword evidence="1" id="KW-1133">Transmembrane helix</keyword>
<evidence type="ECO:0000259" key="2">
    <source>
        <dbReference type="Pfam" id="PF07885"/>
    </source>
</evidence>
<dbReference type="OrthoDB" id="5953876at2759"/>
<dbReference type="EMBL" id="MU827305">
    <property type="protein sequence ID" value="KAJ7363441.1"/>
    <property type="molecule type" value="Genomic_DNA"/>
</dbReference>
<sequence length="302" mass="33951">MKGSQLLCDFILMYGDRKPKSFFARLFAIAWILGGISLLSIFTAIVTSALSASIQLNFRKHGAVLGAMNGSEEYRLGVNLNADVKVFNHVETMIMSLAKGDIDGALVDNYVITHHLDIMQKEPIRIEEHISHAVTYGVVLGHGSSEFEFCARRYIRHHPQDVFEAFARHLTPLKNPTDDVSSQSKAAERLIFQPKSLSVLVYGGLGIVLILSAIGIVWDFACRRQKITVHNSWKKATKKLHVLSKQSQERIGKRLALIEKPTRPWNADELDELITKYQAFHRKWLDKLTAMKDAGVITVNTV</sequence>
<evidence type="ECO:0000256" key="1">
    <source>
        <dbReference type="SAM" id="Phobius"/>
    </source>
</evidence>
<protein>
    <recommendedName>
        <fullName evidence="2">Potassium channel domain-containing protein</fullName>
    </recommendedName>
</protein>
<dbReference type="InterPro" id="IPR013099">
    <property type="entry name" value="K_chnl_dom"/>
</dbReference>
<dbReference type="SUPFAM" id="SSF53850">
    <property type="entry name" value="Periplasmic binding protein-like II"/>
    <property type="match status" value="1"/>
</dbReference>